<dbReference type="EMBL" id="NEVH01006566">
    <property type="protein sequence ID" value="PNF37895.1"/>
    <property type="molecule type" value="Genomic_DNA"/>
</dbReference>
<comment type="caution">
    <text evidence="1">The sequence shown here is derived from an EMBL/GenBank/DDBJ whole genome shotgun (WGS) entry which is preliminary data.</text>
</comment>
<dbReference type="AlphaFoldDB" id="A0A2J7RAN9"/>
<evidence type="ECO:0000313" key="2">
    <source>
        <dbReference type="Proteomes" id="UP000235965"/>
    </source>
</evidence>
<organism evidence="1 2">
    <name type="scientific">Cryptotermes secundus</name>
    <dbReference type="NCBI Taxonomy" id="105785"/>
    <lineage>
        <taxon>Eukaryota</taxon>
        <taxon>Metazoa</taxon>
        <taxon>Ecdysozoa</taxon>
        <taxon>Arthropoda</taxon>
        <taxon>Hexapoda</taxon>
        <taxon>Insecta</taxon>
        <taxon>Pterygota</taxon>
        <taxon>Neoptera</taxon>
        <taxon>Polyneoptera</taxon>
        <taxon>Dictyoptera</taxon>
        <taxon>Blattodea</taxon>
        <taxon>Blattoidea</taxon>
        <taxon>Termitoidae</taxon>
        <taxon>Kalotermitidae</taxon>
        <taxon>Cryptotermitinae</taxon>
        <taxon>Cryptotermes</taxon>
    </lineage>
</organism>
<name>A0A2J7RAN9_9NEOP</name>
<proteinExistence type="predicted"/>
<protein>
    <submittedName>
        <fullName evidence="1">Uncharacterized protein</fullName>
    </submittedName>
</protein>
<keyword evidence="2" id="KW-1185">Reference proteome</keyword>
<sequence length="45" mass="5112">MKNYTVLLNFPVPVSYSSIFSTLPRTQEAHFLASYSGKQLMFLAL</sequence>
<gene>
    <name evidence="1" type="ORF">B7P43_G06205</name>
</gene>
<accession>A0A2J7RAN9</accession>
<evidence type="ECO:0000313" key="1">
    <source>
        <dbReference type="EMBL" id="PNF37895.1"/>
    </source>
</evidence>
<dbReference type="Proteomes" id="UP000235965">
    <property type="component" value="Unassembled WGS sequence"/>
</dbReference>
<reference evidence="1 2" key="1">
    <citation type="submission" date="2017-12" db="EMBL/GenBank/DDBJ databases">
        <title>Hemimetabolous genomes reveal molecular basis of termite eusociality.</title>
        <authorList>
            <person name="Harrison M.C."/>
            <person name="Jongepier E."/>
            <person name="Robertson H.M."/>
            <person name="Arning N."/>
            <person name="Bitard-Feildel T."/>
            <person name="Chao H."/>
            <person name="Childers C.P."/>
            <person name="Dinh H."/>
            <person name="Doddapaneni H."/>
            <person name="Dugan S."/>
            <person name="Gowin J."/>
            <person name="Greiner C."/>
            <person name="Han Y."/>
            <person name="Hu H."/>
            <person name="Hughes D.S.T."/>
            <person name="Huylmans A.-K."/>
            <person name="Kemena C."/>
            <person name="Kremer L.P.M."/>
            <person name="Lee S.L."/>
            <person name="Lopez-Ezquerra A."/>
            <person name="Mallet L."/>
            <person name="Monroy-Kuhn J.M."/>
            <person name="Moser A."/>
            <person name="Murali S.C."/>
            <person name="Muzny D.M."/>
            <person name="Otani S."/>
            <person name="Piulachs M.-D."/>
            <person name="Poelchau M."/>
            <person name="Qu J."/>
            <person name="Schaub F."/>
            <person name="Wada-Katsumata A."/>
            <person name="Worley K.C."/>
            <person name="Xie Q."/>
            <person name="Ylla G."/>
            <person name="Poulsen M."/>
            <person name="Gibbs R.A."/>
            <person name="Schal C."/>
            <person name="Richards S."/>
            <person name="Belles X."/>
            <person name="Korb J."/>
            <person name="Bornberg-Bauer E."/>
        </authorList>
    </citation>
    <scope>NUCLEOTIDE SEQUENCE [LARGE SCALE GENOMIC DNA]</scope>
    <source>
        <tissue evidence="1">Whole body</tissue>
    </source>
</reference>